<proteinExistence type="predicted"/>
<dbReference type="KEGG" id="nall:PP769_11435"/>
<organism evidence="2 3">
    <name type="scientific">Candidatus Nitrospira allomarina</name>
    <dbReference type="NCBI Taxonomy" id="3020900"/>
    <lineage>
        <taxon>Bacteria</taxon>
        <taxon>Pseudomonadati</taxon>
        <taxon>Nitrospirota</taxon>
        <taxon>Nitrospiria</taxon>
        <taxon>Nitrospirales</taxon>
        <taxon>Nitrospiraceae</taxon>
        <taxon>Nitrospira</taxon>
    </lineage>
</organism>
<evidence type="ECO:0000313" key="3">
    <source>
        <dbReference type="Proteomes" id="UP001302719"/>
    </source>
</evidence>
<evidence type="ECO:0000313" key="2">
    <source>
        <dbReference type="EMBL" id="WNM56590.1"/>
    </source>
</evidence>
<gene>
    <name evidence="2" type="ORF">PP769_11435</name>
</gene>
<dbReference type="AlphaFoldDB" id="A0AA96GAH5"/>
<dbReference type="RefSeq" id="WP_312640188.1">
    <property type="nucleotide sequence ID" value="NZ_CP116967.1"/>
</dbReference>
<reference evidence="2 3" key="1">
    <citation type="submission" date="2023-01" db="EMBL/GenBank/DDBJ databases">
        <title>Cultivation and genomic characterization of new, ubiquitous marine nitrite-oxidizing bacteria from the Nitrospirales.</title>
        <authorList>
            <person name="Mueller A.J."/>
            <person name="Daebeler A."/>
            <person name="Herbold C.W."/>
            <person name="Kirkegaard R.H."/>
            <person name="Daims H."/>
        </authorList>
    </citation>
    <scope>NUCLEOTIDE SEQUENCE [LARGE SCALE GENOMIC DNA]</scope>
    <source>
        <strain evidence="2 3">VA</strain>
    </source>
</reference>
<dbReference type="EMBL" id="CP116967">
    <property type="protein sequence ID" value="WNM56590.1"/>
    <property type="molecule type" value="Genomic_DNA"/>
</dbReference>
<protein>
    <submittedName>
        <fullName evidence="2">Uncharacterized protein</fullName>
    </submittedName>
</protein>
<accession>A0AA96GAH5</accession>
<feature type="region of interest" description="Disordered" evidence="1">
    <location>
        <begin position="110"/>
        <end position="129"/>
    </location>
</feature>
<name>A0AA96GAH5_9BACT</name>
<evidence type="ECO:0000256" key="1">
    <source>
        <dbReference type="SAM" id="MobiDB-lite"/>
    </source>
</evidence>
<dbReference type="Proteomes" id="UP001302719">
    <property type="component" value="Chromosome"/>
</dbReference>
<keyword evidence="3" id="KW-1185">Reference proteome</keyword>
<sequence>MPNTNASFSAFSRVDQLKQQLKKLENLSNSQVNTEVLDQFDRETEEILKRVDGREGKMAAYNFATMAEAEALVNLPESAQEPTSRDLLQKSLQQRRQVLLGLVSEMESLEETEAEVLTGEDKEDPPLMG</sequence>